<evidence type="ECO:0000259" key="1">
    <source>
        <dbReference type="Pfam" id="PF00078"/>
    </source>
</evidence>
<dbReference type="SUPFAM" id="SSF56672">
    <property type="entry name" value="DNA/RNA polymerases"/>
    <property type="match status" value="1"/>
</dbReference>
<keyword evidence="3" id="KW-1185">Reference proteome</keyword>
<dbReference type="OrthoDB" id="8063529at2759"/>
<reference evidence="2 3" key="1">
    <citation type="journal article" date="2019" name="Sci. Rep.">
        <title>Orb-weaving spider Araneus ventricosus genome elucidates the spidroin gene catalogue.</title>
        <authorList>
            <person name="Kono N."/>
            <person name="Nakamura H."/>
            <person name="Ohtoshi R."/>
            <person name="Moran D.A.P."/>
            <person name="Shinohara A."/>
            <person name="Yoshida Y."/>
            <person name="Fujiwara M."/>
            <person name="Mori M."/>
            <person name="Tomita M."/>
            <person name="Arakawa K."/>
        </authorList>
    </citation>
    <scope>NUCLEOTIDE SEQUENCE [LARGE SCALE GENOMIC DNA]</scope>
</reference>
<comment type="caution">
    <text evidence="2">The sequence shown here is derived from an EMBL/GenBank/DDBJ whole genome shotgun (WGS) entry which is preliminary data.</text>
</comment>
<dbReference type="AlphaFoldDB" id="A0A4Y2EFB6"/>
<dbReference type="GO" id="GO:0071897">
    <property type="term" value="P:DNA biosynthetic process"/>
    <property type="evidence" value="ECO:0007669"/>
    <property type="project" value="UniProtKB-ARBA"/>
</dbReference>
<evidence type="ECO:0000313" key="2">
    <source>
        <dbReference type="EMBL" id="GBM27843.1"/>
    </source>
</evidence>
<dbReference type="Proteomes" id="UP000499080">
    <property type="component" value="Unassembled WGS sequence"/>
</dbReference>
<dbReference type="InterPro" id="IPR043502">
    <property type="entry name" value="DNA/RNA_pol_sf"/>
</dbReference>
<sequence length="558" mass="64657">MAPWKPILVLRKKILCGHGRQGFPLSQFHFLSVASDDQDVILITETWLCEDIDFLELFDDRYLVFRRDRGSSSDSCRRGGGVLIAVKKCFNPCILDLPGSDLEAVWLSIKLNHRQKMLVCVVYFPPSSRADTHISVWHSDKPLVPEDKHHPALSISICFVADHPNRKNVNISRYDFRRADFLAMWCFFHEIDWSFLLNFNDITKAVFSFYNCLNDVFSRIVPLRQTVTRRFPFWYTIETRRLLKRKARVRRLALKCVNPDSVDEFRALRSAVKYSIQKDYNTYLRLTENNLISNPKKFRSYFNNTKHNSPNSLYYNNVCYENGGDIANAFADNFKSVFKPSTNYDIKNEFKSNCVGDLVKIDSVTYDDVVLAIRELKSSLTVGVDNIPSFIIKGCAEFFIYPLLILFNLSLRSNVFPYVWKQTRIIPVFKKGDAQDCKNYRPIAILSPMSKIFESIIHKRLFHQVKNLISPSQHGFIPKRSTATNLFCLTNKIISSFQIGSQLDVIYTDFSKAFGSIDFGILLNKLHGLGFHVNLTDWLHSYLCNRSLYVYFNNAISR</sequence>
<dbReference type="PANTHER" id="PTHR47510">
    <property type="entry name" value="REVERSE TRANSCRIPTASE DOMAIN-CONTAINING PROTEIN"/>
    <property type="match status" value="1"/>
</dbReference>
<dbReference type="Pfam" id="PF00078">
    <property type="entry name" value="RVT_1"/>
    <property type="match status" value="1"/>
</dbReference>
<protein>
    <recommendedName>
        <fullName evidence="1">Reverse transcriptase domain-containing protein</fullName>
    </recommendedName>
</protein>
<dbReference type="InterPro" id="IPR000477">
    <property type="entry name" value="RT_dom"/>
</dbReference>
<dbReference type="EMBL" id="BGPR01000595">
    <property type="protein sequence ID" value="GBM27843.1"/>
    <property type="molecule type" value="Genomic_DNA"/>
</dbReference>
<accession>A0A4Y2EFB6</accession>
<feature type="domain" description="Reverse transcriptase" evidence="1">
    <location>
        <begin position="430"/>
        <end position="550"/>
    </location>
</feature>
<dbReference type="Gene3D" id="3.60.10.10">
    <property type="entry name" value="Endonuclease/exonuclease/phosphatase"/>
    <property type="match status" value="1"/>
</dbReference>
<dbReference type="CDD" id="cd01650">
    <property type="entry name" value="RT_nLTR_like"/>
    <property type="match status" value="1"/>
</dbReference>
<name>A0A4Y2EFB6_ARAVE</name>
<dbReference type="InterPro" id="IPR036691">
    <property type="entry name" value="Endo/exonu/phosph_ase_sf"/>
</dbReference>
<organism evidence="2 3">
    <name type="scientific">Araneus ventricosus</name>
    <name type="common">Orbweaver spider</name>
    <name type="synonym">Epeira ventricosa</name>
    <dbReference type="NCBI Taxonomy" id="182803"/>
    <lineage>
        <taxon>Eukaryota</taxon>
        <taxon>Metazoa</taxon>
        <taxon>Ecdysozoa</taxon>
        <taxon>Arthropoda</taxon>
        <taxon>Chelicerata</taxon>
        <taxon>Arachnida</taxon>
        <taxon>Araneae</taxon>
        <taxon>Araneomorphae</taxon>
        <taxon>Entelegynae</taxon>
        <taxon>Araneoidea</taxon>
        <taxon>Araneidae</taxon>
        <taxon>Araneus</taxon>
    </lineage>
</organism>
<proteinExistence type="predicted"/>
<evidence type="ECO:0000313" key="3">
    <source>
        <dbReference type="Proteomes" id="UP000499080"/>
    </source>
</evidence>
<dbReference type="SUPFAM" id="SSF56219">
    <property type="entry name" value="DNase I-like"/>
    <property type="match status" value="1"/>
</dbReference>
<gene>
    <name evidence="2" type="ORF">AVEN_119296_1</name>
</gene>
<dbReference type="PANTHER" id="PTHR47510:SF3">
    <property type="entry name" value="ENDO_EXONUCLEASE_PHOSPHATASE DOMAIN-CONTAINING PROTEIN"/>
    <property type="match status" value="1"/>
</dbReference>